<feature type="compositionally biased region" description="Acidic residues" evidence="2">
    <location>
        <begin position="412"/>
        <end position="423"/>
    </location>
</feature>
<dbReference type="Pfam" id="PF01135">
    <property type="entry name" value="PCMT"/>
    <property type="match status" value="1"/>
</dbReference>
<name>A0AAV2RSI1_MEGNR</name>
<feature type="region of interest" description="Disordered" evidence="2">
    <location>
        <begin position="260"/>
        <end position="281"/>
    </location>
</feature>
<feature type="region of interest" description="Disordered" evidence="2">
    <location>
        <begin position="294"/>
        <end position="320"/>
    </location>
</feature>
<evidence type="ECO:0000256" key="2">
    <source>
        <dbReference type="SAM" id="MobiDB-lite"/>
    </source>
</evidence>
<dbReference type="GO" id="GO:0004719">
    <property type="term" value="F:protein-L-isoaspartate (D-aspartate) O-methyltransferase activity"/>
    <property type="evidence" value="ECO:0007669"/>
    <property type="project" value="InterPro"/>
</dbReference>
<dbReference type="PROSITE" id="PS00018">
    <property type="entry name" value="EF_HAND_1"/>
    <property type="match status" value="1"/>
</dbReference>
<comment type="caution">
    <text evidence="3">The sequence shown here is derived from an EMBL/GenBank/DDBJ whole genome shotgun (WGS) entry which is preliminary data.</text>
</comment>
<accession>A0AAV2RSI1</accession>
<feature type="compositionally biased region" description="Basic and acidic residues" evidence="2">
    <location>
        <begin position="499"/>
        <end position="514"/>
    </location>
</feature>
<feature type="compositionally biased region" description="Acidic residues" evidence="2">
    <location>
        <begin position="430"/>
        <end position="442"/>
    </location>
</feature>
<feature type="compositionally biased region" description="Polar residues" evidence="2">
    <location>
        <begin position="515"/>
        <end position="529"/>
    </location>
</feature>
<evidence type="ECO:0000313" key="3">
    <source>
        <dbReference type="EMBL" id="CAL4135375.1"/>
    </source>
</evidence>
<gene>
    <name evidence="3" type="ORF">MNOR_LOCUS27611</name>
</gene>
<dbReference type="InterPro" id="IPR029063">
    <property type="entry name" value="SAM-dependent_MTases_sf"/>
</dbReference>
<reference evidence="3 4" key="1">
    <citation type="submission" date="2024-05" db="EMBL/GenBank/DDBJ databases">
        <authorList>
            <person name="Wallberg A."/>
        </authorList>
    </citation>
    <scope>NUCLEOTIDE SEQUENCE [LARGE SCALE GENOMIC DNA]</scope>
</reference>
<dbReference type="Proteomes" id="UP001497623">
    <property type="component" value="Unassembled WGS sequence"/>
</dbReference>
<dbReference type="Gene3D" id="3.40.50.150">
    <property type="entry name" value="Vaccinia Virus protein VP39"/>
    <property type="match status" value="1"/>
</dbReference>
<dbReference type="InterPro" id="IPR000682">
    <property type="entry name" value="PCMT"/>
</dbReference>
<dbReference type="PANTHER" id="PTHR11579">
    <property type="entry name" value="PROTEIN-L-ISOASPARTATE O-METHYLTRANSFERASE"/>
    <property type="match status" value="1"/>
</dbReference>
<sequence length="678" mass="76335">MGGAVSAGMDNDELVDNLKSADFIRTPHIERVFRAVDRGDYFLVESREQAYRDSAWREGHLHLSAPCIYAKVMEGLELSQGLSFLNLGSGTGYLSTMVGLALGPYGLNHGVELYPDVIAYSLERLDEFKSRSAAIDAFKFCEPQFVHGNCLCLPPEVRLYDRVYCGASCPESHENYIKSLIKEGGVLVMPLNDKLVKMTRTGQSTWESVSLLDVSFSSLAMPDPSHPPASVGLPSLMPPDLQGICREKVRTILRESIDQEHPHLVTAGNHPVKPSQRSQERNIRRIIVPYVPVPFYPSDEDQGMMSDDADERESISDAQRQTANRISAVFELARSLAGQSRQESGRERRGTRARRNVSRRKEDRVAQPDELEDEEEEVNEEDKEKEIGGKEKVKDEGTKTKKKSNGSLKTEDDIDDNESEEEVQDKNKDEDEDDEDTEEEEEKYNKEFFLRKNKKMCQGPRHELKGDTLSQFSGNPTRKPESATCLQNPVINEELSLSDDSKDESKVELTEESKPSSSDNSKDQLSTSMPALPVKSNKKREKFDSGVGDEIENSKDSDSDNVLDIEELEEEDNSMDIDSDSDYSEHHAPHRRKVSRLFDPYDPDCPCGGDCRDDGEDDCTSKKKVADKKSASSVDDAETSERPKGPSIESYSIYMREKIKLLPIPLALKMYLNYNREL</sequence>
<feature type="compositionally biased region" description="Basic and acidic residues" evidence="2">
    <location>
        <begin position="382"/>
        <end position="399"/>
    </location>
</feature>
<proteinExistence type="inferred from homology"/>
<dbReference type="GO" id="GO:0005737">
    <property type="term" value="C:cytoplasm"/>
    <property type="evidence" value="ECO:0007669"/>
    <property type="project" value="TreeGrafter"/>
</dbReference>
<protein>
    <recommendedName>
        <fullName evidence="5">Protein-L-isoaspartate O-methyltransferase domain-containing protein 1</fullName>
    </recommendedName>
</protein>
<comment type="similarity">
    <text evidence="1">Belongs to the methyltransferase superfamily. L-isoaspartyl/D-aspartyl protein methyltransferase family.</text>
</comment>
<dbReference type="EMBL" id="CAXKWB010029342">
    <property type="protein sequence ID" value="CAL4135375.1"/>
    <property type="molecule type" value="Genomic_DNA"/>
</dbReference>
<feature type="compositionally biased region" description="Acidic residues" evidence="2">
    <location>
        <begin position="559"/>
        <end position="582"/>
    </location>
</feature>
<evidence type="ECO:0000256" key="1">
    <source>
        <dbReference type="ARBA" id="ARBA00005369"/>
    </source>
</evidence>
<dbReference type="PANTHER" id="PTHR11579:SF9">
    <property type="entry name" value="PROTEIN-L-ISOASPARTATE O-METHYLTRANSFERASE"/>
    <property type="match status" value="1"/>
</dbReference>
<evidence type="ECO:0000313" key="4">
    <source>
        <dbReference type="Proteomes" id="UP001497623"/>
    </source>
</evidence>
<feature type="region of interest" description="Disordered" evidence="2">
    <location>
        <begin position="336"/>
        <end position="650"/>
    </location>
</feature>
<feature type="compositionally biased region" description="Acidic residues" evidence="2">
    <location>
        <begin position="298"/>
        <end position="311"/>
    </location>
</feature>
<dbReference type="InterPro" id="IPR018247">
    <property type="entry name" value="EF_Hand_1_Ca_BS"/>
</dbReference>
<dbReference type="AlphaFoldDB" id="A0AAV2RSI1"/>
<feature type="compositionally biased region" description="Acidic residues" evidence="2">
    <location>
        <begin position="369"/>
        <end position="381"/>
    </location>
</feature>
<dbReference type="SUPFAM" id="SSF53335">
    <property type="entry name" value="S-adenosyl-L-methionine-dependent methyltransferases"/>
    <property type="match status" value="1"/>
</dbReference>
<evidence type="ECO:0008006" key="5">
    <source>
        <dbReference type="Google" id="ProtNLM"/>
    </source>
</evidence>
<keyword evidence="4" id="KW-1185">Reference proteome</keyword>
<organism evidence="3 4">
    <name type="scientific">Meganyctiphanes norvegica</name>
    <name type="common">Northern krill</name>
    <name type="synonym">Thysanopoda norvegica</name>
    <dbReference type="NCBI Taxonomy" id="48144"/>
    <lineage>
        <taxon>Eukaryota</taxon>
        <taxon>Metazoa</taxon>
        <taxon>Ecdysozoa</taxon>
        <taxon>Arthropoda</taxon>
        <taxon>Crustacea</taxon>
        <taxon>Multicrustacea</taxon>
        <taxon>Malacostraca</taxon>
        <taxon>Eumalacostraca</taxon>
        <taxon>Eucarida</taxon>
        <taxon>Euphausiacea</taxon>
        <taxon>Euphausiidae</taxon>
        <taxon>Meganyctiphanes</taxon>
    </lineage>
</organism>